<comment type="caution">
    <text evidence="3">The sequence shown here is derived from an EMBL/GenBank/DDBJ whole genome shotgun (WGS) entry which is preliminary data.</text>
</comment>
<dbReference type="Gene3D" id="1.10.10.10">
    <property type="entry name" value="Winged helix-like DNA-binding domain superfamily/Winged helix DNA-binding domain"/>
    <property type="match status" value="1"/>
</dbReference>
<dbReference type="AlphaFoldDB" id="A0A0A0B9V2"/>
<dbReference type="SUPFAM" id="SSF46767">
    <property type="entry name" value="Methylated DNA-protein cysteine methyltransferase, C-terminal domain"/>
    <property type="match status" value="1"/>
</dbReference>
<sequence>MDEEYLEAVLDLVERIPAGRAMTYGTIAEVVADGLVASGGTARGGPRQVGQVLARAGSGVPWWRVVNASGRPPVHAARRALDHLGAEGTPLTADGTRVALRRAIWFPDDDD</sequence>
<dbReference type="GO" id="GO:0008168">
    <property type="term" value="F:methyltransferase activity"/>
    <property type="evidence" value="ECO:0007669"/>
    <property type="project" value="UniProtKB-KW"/>
</dbReference>
<keyword evidence="3" id="KW-0808">Transferase</keyword>
<dbReference type="InterPro" id="IPR036388">
    <property type="entry name" value="WH-like_DNA-bd_sf"/>
</dbReference>
<organism evidence="3 4">
    <name type="scientific">Cellulomonas cellasea DSM 20118</name>
    <dbReference type="NCBI Taxonomy" id="1408250"/>
    <lineage>
        <taxon>Bacteria</taxon>
        <taxon>Bacillati</taxon>
        <taxon>Actinomycetota</taxon>
        <taxon>Actinomycetes</taxon>
        <taxon>Micrococcales</taxon>
        <taxon>Cellulomonadaceae</taxon>
        <taxon>Cellulomonas</taxon>
    </lineage>
</organism>
<gene>
    <name evidence="3" type="ORF">Q760_16835</name>
</gene>
<dbReference type="GO" id="GO:0006281">
    <property type="term" value="P:DNA repair"/>
    <property type="evidence" value="ECO:0007669"/>
    <property type="project" value="InterPro"/>
</dbReference>
<dbReference type="Proteomes" id="UP000029833">
    <property type="component" value="Unassembled WGS sequence"/>
</dbReference>
<evidence type="ECO:0000256" key="1">
    <source>
        <dbReference type="ARBA" id="ARBA00022763"/>
    </source>
</evidence>
<dbReference type="InterPro" id="IPR052520">
    <property type="entry name" value="ATL_DNA_repair"/>
</dbReference>
<dbReference type="Pfam" id="PF01035">
    <property type="entry name" value="DNA_binding_1"/>
    <property type="match status" value="1"/>
</dbReference>
<dbReference type="STRING" id="1408250.Q760_16835"/>
<keyword evidence="1" id="KW-0227">DNA damage</keyword>
<reference evidence="3 4" key="1">
    <citation type="submission" date="2013-10" db="EMBL/GenBank/DDBJ databases">
        <authorList>
            <person name="Wang G."/>
            <person name="Zhuang W."/>
        </authorList>
    </citation>
    <scope>NUCLEOTIDE SEQUENCE [LARGE SCALE GENOMIC DNA]</scope>
    <source>
        <strain evidence="3 4">DSM 20118</strain>
    </source>
</reference>
<dbReference type="EMBL" id="AXNT01000008">
    <property type="protein sequence ID" value="KGM03665.1"/>
    <property type="molecule type" value="Genomic_DNA"/>
</dbReference>
<evidence type="ECO:0000313" key="4">
    <source>
        <dbReference type="Proteomes" id="UP000029833"/>
    </source>
</evidence>
<dbReference type="CDD" id="cd06445">
    <property type="entry name" value="ATase"/>
    <property type="match status" value="1"/>
</dbReference>
<name>A0A0A0B9V2_9CELL</name>
<keyword evidence="3" id="KW-0489">Methyltransferase</keyword>
<dbReference type="InterPro" id="IPR014048">
    <property type="entry name" value="MethylDNA_cys_MeTrfase_DNA-bd"/>
</dbReference>
<dbReference type="PANTHER" id="PTHR42942">
    <property type="entry name" value="6-O-METHYLGUANINE DNA METHYLTRANSFERASE"/>
    <property type="match status" value="1"/>
</dbReference>
<accession>A0A0A0B9V2</accession>
<feature type="domain" description="Methylated-DNA-[protein]-cysteine S-methyltransferase DNA binding" evidence="2">
    <location>
        <begin position="7"/>
        <end position="74"/>
    </location>
</feature>
<dbReference type="PANTHER" id="PTHR42942:SF1">
    <property type="entry name" value="ALKYLTRANSFERASE-LIKE PROTEIN 1"/>
    <property type="match status" value="1"/>
</dbReference>
<dbReference type="InterPro" id="IPR036217">
    <property type="entry name" value="MethylDNA_cys_MeTrfase_DNAb"/>
</dbReference>
<protein>
    <submittedName>
        <fullName evidence="3">Methylated-DNA-protein-cysteine methyltransferase</fullName>
    </submittedName>
</protein>
<dbReference type="RefSeq" id="WP_034624839.1">
    <property type="nucleotide sequence ID" value="NZ_AXNT01000008.1"/>
</dbReference>
<keyword evidence="4" id="KW-1185">Reference proteome</keyword>
<evidence type="ECO:0000259" key="2">
    <source>
        <dbReference type="Pfam" id="PF01035"/>
    </source>
</evidence>
<proteinExistence type="predicted"/>
<evidence type="ECO:0000313" key="3">
    <source>
        <dbReference type="EMBL" id="KGM03665.1"/>
    </source>
</evidence>
<dbReference type="GO" id="GO:0032259">
    <property type="term" value="P:methylation"/>
    <property type="evidence" value="ECO:0007669"/>
    <property type="project" value="UniProtKB-KW"/>
</dbReference>